<dbReference type="Gene3D" id="3.30.70.20">
    <property type="match status" value="1"/>
</dbReference>
<dbReference type="GO" id="GO:0005737">
    <property type="term" value="C:cytoplasm"/>
    <property type="evidence" value="ECO:0007669"/>
    <property type="project" value="InterPro"/>
</dbReference>
<dbReference type="SUPFAM" id="SSF54862">
    <property type="entry name" value="4Fe-4S ferredoxins"/>
    <property type="match status" value="1"/>
</dbReference>
<dbReference type="InterPro" id="IPR017896">
    <property type="entry name" value="4Fe4S_Fe-S-bd"/>
</dbReference>
<gene>
    <name evidence="6" type="ORF">LCGC14_1920020</name>
</gene>
<feature type="domain" description="4Fe-4S ferredoxin-type" evidence="5">
    <location>
        <begin position="325"/>
        <end position="354"/>
    </location>
</feature>
<keyword evidence="2" id="KW-0560">Oxidoreductase</keyword>
<sequence length="395" mass="43104">LELKNPFVVASSELTNTVEKIKLAEKYGASAVITKLCFLKVPFFAKPYHIVERRAGFFSPSGDRLSVEQAQKLIDSAKKETSLTVIANMMGPGGDLEGWAVLARKLEEAGADMIEMNMSCPNIGLMAKQLDIEAPPELGAVLGQNPALAREVTRAVAEAVNIPVMAKMTPDANTPIVAQECAKGGAASVSAINCPQSLPGVDIYNGGSPIYPNTKNHSFAGLCGPWIRPLAYRHVAQIRMRLPELPIAGGGGLSTWRHVVEMIMYGATVPTFCTVLYLRGFEILPKFQKKLVQYMEEMGYSTLDDFRGIALKHIVSPNEVEYLNIVPEIDTERCNGCDVCTRIGHCTVLSLVDEKARVVKKNECYGCGVCYWVCPRDAIGMVNEETGEKMKLPAF</sequence>
<dbReference type="Gene3D" id="3.20.20.70">
    <property type="entry name" value="Aldolase class I"/>
    <property type="match status" value="1"/>
</dbReference>
<evidence type="ECO:0000256" key="3">
    <source>
        <dbReference type="ARBA" id="ARBA00030119"/>
    </source>
</evidence>
<reference evidence="6" key="1">
    <citation type="journal article" date="2015" name="Nature">
        <title>Complex archaea that bridge the gap between prokaryotes and eukaryotes.</title>
        <authorList>
            <person name="Spang A."/>
            <person name="Saw J.H."/>
            <person name="Jorgensen S.L."/>
            <person name="Zaremba-Niedzwiedzka K."/>
            <person name="Martijn J."/>
            <person name="Lind A.E."/>
            <person name="van Eijk R."/>
            <person name="Schleper C."/>
            <person name="Guy L."/>
            <person name="Ettema T.J."/>
        </authorList>
    </citation>
    <scope>NUCLEOTIDE SEQUENCE</scope>
</reference>
<dbReference type="InterPro" id="IPR005720">
    <property type="entry name" value="Dihydroorotate_DH_cat"/>
</dbReference>
<evidence type="ECO:0000256" key="1">
    <source>
        <dbReference type="ARBA" id="ARBA00010804"/>
    </source>
</evidence>
<dbReference type="GO" id="GO:0017113">
    <property type="term" value="F:dihydropyrimidine dehydrogenase (NADP+) activity"/>
    <property type="evidence" value="ECO:0007669"/>
    <property type="project" value="TreeGrafter"/>
</dbReference>
<dbReference type="PROSITE" id="PS51379">
    <property type="entry name" value="4FE4S_FER_2"/>
    <property type="match status" value="2"/>
</dbReference>
<dbReference type="GO" id="GO:0050661">
    <property type="term" value="F:NADP binding"/>
    <property type="evidence" value="ECO:0007669"/>
    <property type="project" value="TreeGrafter"/>
</dbReference>
<protein>
    <recommendedName>
        <fullName evidence="4">Dihydrothymine dehydrogenase</fullName>
    </recommendedName>
    <alternativeName>
        <fullName evidence="3">Dihydrouracil dehydrogenase</fullName>
    </alternativeName>
</protein>
<dbReference type="InterPro" id="IPR017900">
    <property type="entry name" value="4Fe4S_Fe_S_CS"/>
</dbReference>
<comment type="similarity">
    <text evidence="1">Belongs to the dihydropyrimidine dehydrogenase family.</text>
</comment>
<evidence type="ECO:0000313" key="6">
    <source>
        <dbReference type="EMBL" id="KKL88907.1"/>
    </source>
</evidence>
<dbReference type="GO" id="GO:0006212">
    <property type="term" value="P:uracil catabolic process"/>
    <property type="evidence" value="ECO:0007669"/>
    <property type="project" value="TreeGrafter"/>
</dbReference>
<name>A0A0F9INU6_9ZZZZ</name>
<accession>A0A0F9INU6</accession>
<dbReference type="GO" id="GO:0006210">
    <property type="term" value="P:thymine catabolic process"/>
    <property type="evidence" value="ECO:0007669"/>
    <property type="project" value="TreeGrafter"/>
</dbReference>
<dbReference type="PROSITE" id="PS00198">
    <property type="entry name" value="4FE4S_FER_1"/>
    <property type="match status" value="1"/>
</dbReference>
<evidence type="ECO:0000256" key="2">
    <source>
        <dbReference type="ARBA" id="ARBA00023002"/>
    </source>
</evidence>
<dbReference type="AlphaFoldDB" id="A0A0F9INU6"/>
<evidence type="ECO:0000259" key="5">
    <source>
        <dbReference type="PROSITE" id="PS51379"/>
    </source>
</evidence>
<evidence type="ECO:0000256" key="4">
    <source>
        <dbReference type="ARBA" id="ARBA00032722"/>
    </source>
</evidence>
<dbReference type="PANTHER" id="PTHR43073:SF2">
    <property type="entry name" value="DIHYDROPYRIMIDINE DEHYDROGENASE [NADP(+)]"/>
    <property type="match status" value="1"/>
</dbReference>
<dbReference type="Pfam" id="PF00037">
    <property type="entry name" value="Fer4"/>
    <property type="match status" value="1"/>
</dbReference>
<dbReference type="EMBL" id="LAZR01020430">
    <property type="protein sequence ID" value="KKL88907.1"/>
    <property type="molecule type" value="Genomic_DNA"/>
</dbReference>
<dbReference type="Pfam" id="PF01180">
    <property type="entry name" value="DHO_dh"/>
    <property type="match status" value="1"/>
</dbReference>
<proteinExistence type="inferred from homology"/>
<comment type="caution">
    <text evidence="6">The sequence shown here is derived from an EMBL/GenBank/DDBJ whole genome shotgun (WGS) entry which is preliminary data.</text>
</comment>
<dbReference type="SUPFAM" id="SSF51395">
    <property type="entry name" value="FMN-linked oxidoreductases"/>
    <property type="match status" value="1"/>
</dbReference>
<dbReference type="PANTHER" id="PTHR43073">
    <property type="entry name" value="DIHYDROPYRIMIDINE DEHYDROGENASE [NADP(+)]"/>
    <property type="match status" value="1"/>
</dbReference>
<organism evidence="6">
    <name type="scientific">marine sediment metagenome</name>
    <dbReference type="NCBI Taxonomy" id="412755"/>
    <lineage>
        <taxon>unclassified sequences</taxon>
        <taxon>metagenomes</taxon>
        <taxon>ecological metagenomes</taxon>
    </lineage>
</organism>
<dbReference type="GO" id="GO:0002058">
    <property type="term" value="F:uracil binding"/>
    <property type="evidence" value="ECO:0007669"/>
    <property type="project" value="TreeGrafter"/>
</dbReference>
<feature type="domain" description="4Fe-4S ferredoxin-type" evidence="5">
    <location>
        <begin position="355"/>
        <end position="384"/>
    </location>
</feature>
<feature type="non-terminal residue" evidence="6">
    <location>
        <position position="1"/>
    </location>
</feature>
<dbReference type="InterPro" id="IPR013785">
    <property type="entry name" value="Aldolase_TIM"/>
</dbReference>